<dbReference type="Proteomes" id="UP000288805">
    <property type="component" value="Unassembled WGS sequence"/>
</dbReference>
<reference evidence="2 3" key="1">
    <citation type="journal article" date="2018" name="PLoS Genet.">
        <title>Population sequencing reveals clonal diversity and ancestral inbreeding in the grapevine cultivar Chardonnay.</title>
        <authorList>
            <person name="Roach M.J."/>
            <person name="Johnson D.L."/>
            <person name="Bohlmann J."/>
            <person name="van Vuuren H.J."/>
            <person name="Jones S.J."/>
            <person name="Pretorius I.S."/>
            <person name="Schmidt S.A."/>
            <person name="Borneman A.R."/>
        </authorList>
    </citation>
    <scope>NUCLEOTIDE SEQUENCE [LARGE SCALE GENOMIC DNA]</scope>
    <source>
        <strain evidence="3">cv. Chardonnay</strain>
        <tissue evidence="2">Leaf</tissue>
    </source>
</reference>
<sequence length="91" mass="9768">MPFPLNTQTPCFFCFSLISILLIVSHHGYITATAADITSTIIGAIIDSNSRKGKEEMTAMKIAVDKFNIIPRIISSLLSPGTSPANSTGRL</sequence>
<accession>A0A438H4C6</accession>
<dbReference type="EMBL" id="QGNW01000285">
    <property type="protein sequence ID" value="RVW79167.1"/>
    <property type="molecule type" value="Genomic_DNA"/>
</dbReference>
<name>A0A438H4C6_VITVI</name>
<proteinExistence type="predicted"/>
<feature type="signal peptide" evidence="1">
    <location>
        <begin position="1"/>
        <end position="28"/>
    </location>
</feature>
<evidence type="ECO:0000313" key="3">
    <source>
        <dbReference type="Proteomes" id="UP000288805"/>
    </source>
</evidence>
<gene>
    <name evidence="2" type="ORF">CK203_051298</name>
</gene>
<evidence type="ECO:0000313" key="2">
    <source>
        <dbReference type="EMBL" id="RVW79167.1"/>
    </source>
</evidence>
<evidence type="ECO:0000256" key="1">
    <source>
        <dbReference type="SAM" id="SignalP"/>
    </source>
</evidence>
<organism evidence="2 3">
    <name type="scientific">Vitis vinifera</name>
    <name type="common">Grape</name>
    <dbReference type="NCBI Taxonomy" id="29760"/>
    <lineage>
        <taxon>Eukaryota</taxon>
        <taxon>Viridiplantae</taxon>
        <taxon>Streptophyta</taxon>
        <taxon>Embryophyta</taxon>
        <taxon>Tracheophyta</taxon>
        <taxon>Spermatophyta</taxon>
        <taxon>Magnoliopsida</taxon>
        <taxon>eudicotyledons</taxon>
        <taxon>Gunneridae</taxon>
        <taxon>Pentapetalae</taxon>
        <taxon>rosids</taxon>
        <taxon>Vitales</taxon>
        <taxon>Vitaceae</taxon>
        <taxon>Viteae</taxon>
        <taxon>Vitis</taxon>
    </lineage>
</organism>
<keyword evidence="1" id="KW-0732">Signal</keyword>
<protein>
    <submittedName>
        <fullName evidence="2">Uncharacterized protein</fullName>
    </submittedName>
</protein>
<comment type="caution">
    <text evidence="2">The sequence shown here is derived from an EMBL/GenBank/DDBJ whole genome shotgun (WGS) entry which is preliminary data.</text>
</comment>
<dbReference type="AlphaFoldDB" id="A0A438H4C6"/>
<feature type="chain" id="PRO_5019223192" evidence="1">
    <location>
        <begin position="29"/>
        <end position="91"/>
    </location>
</feature>